<reference evidence="2" key="1">
    <citation type="submission" date="2022-11" db="UniProtKB">
        <authorList>
            <consortium name="WormBaseParasite"/>
        </authorList>
    </citation>
    <scope>IDENTIFICATION</scope>
</reference>
<organism evidence="1 2">
    <name type="scientific">Panagrolaimus sp. ES5</name>
    <dbReference type="NCBI Taxonomy" id="591445"/>
    <lineage>
        <taxon>Eukaryota</taxon>
        <taxon>Metazoa</taxon>
        <taxon>Ecdysozoa</taxon>
        <taxon>Nematoda</taxon>
        <taxon>Chromadorea</taxon>
        <taxon>Rhabditida</taxon>
        <taxon>Tylenchina</taxon>
        <taxon>Panagrolaimomorpha</taxon>
        <taxon>Panagrolaimoidea</taxon>
        <taxon>Panagrolaimidae</taxon>
        <taxon>Panagrolaimus</taxon>
    </lineage>
</organism>
<dbReference type="Proteomes" id="UP000887579">
    <property type="component" value="Unplaced"/>
</dbReference>
<evidence type="ECO:0000313" key="2">
    <source>
        <dbReference type="WBParaSite" id="ES5_v2.g16240.t1"/>
    </source>
</evidence>
<sequence>MIMGANSSKMMSEYPFVLEWTVPRDRLHALIRSYNQNEYIKSDTFGALNVTGVQYYLRIYPNGDCFERRGQAMICLYLNLGDEKRVEAEWTFSIKSANWSHKMNKVYDGIGGHGYTFCTTVELFDSSKKFFIDRKLTVNIEGIFKIHHADSKWKTDILKSPWKASSNFGDLWNKGYEDFTIVVDKKEIKVHKCVLAAQSPVFDAMFNSTMKEAVENKIEIKDFSFTIVDKAIKLCYDYHLVAEISLDESFLLLKFADKYNMVVLQDNLEGYLGIKCNVSNICQIANCAVSANAKKLEAKCLDFFLECIKMKYLVQNMEMLEKDFFIAAITKFSVQSEKFIAINSSDVQYALRIYPNGYGNGRREQTWIFLNLELGNEKKVKAEYTFSVKSANWTRKIAHIFNKENYGYGCVFCSVNELFEKFIVDGKLIVKVEGFLKVKNAESKEEIETVNLKMKKLKNFDVLWNIGFEDCTIIVDGEEIKIHKCVLAAQSPVFASKFKSLVVQQSYQSSWFYSSWFSYSTKKLEENKLNIHGFSFKIVEKAVKLLYHRDIVSDISVEEAILLLKFAKTYDVAIIKENLEIFLSDRITVSNLCEISNYSVTENAEKLQNRCIDFFMECLKMKSPVPKMELLEKEFLINALSKLCCKPAEKVIFPTLELRWKTLKNFKDLWNIGGENFTIIVDGKEIKIYKCVLAFHSTVFDAMFHNSIAITDFSFKTVEKAVKLLYHHDLVSDISLEEAAQILKFAEKYSITSLKENLEDYLSDKITVSNVCEILHCAIAVKSLKLQKICDDFFMECLSKEYFVPKMEFLEKEYLIDAVSNFLVRKCQTF</sequence>
<name>A0AC34FGG7_9BILA</name>
<protein>
    <submittedName>
        <fullName evidence="2">Speckle-type POZ protein</fullName>
    </submittedName>
</protein>
<evidence type="ECO:0000313" key="1">
    <source>
        <dbReference type="Proteomes" id="UP000887579"/>
    </source>
</evidence>
<proteinExistence type="predicted"/>
<dbReference type="WBParaSite" id="ES5_v2.g16240.t1">
    <property type="protein sequence ID" value="ES5_v2.g16240.t1"/>
    <property type="gene ID" value="ES5_v2.g16240"/>
</dbReference>
<accession>A0AC34FGG7</accession>